<feature type="non-terminal residue" evidence="12">
    <location>
        <position position="1253"/>
    </location>
</feature>
<reference evidence="12" key="1">
    <citation type="submission" date="2025-08" db="UniProtKB">
        <authorList>
            <consortium name="RefSeq"/>
        </authorList>
    </citation>
    <scope>IDENTIFICATION</scope>
    <source>
        <strain evidence="12">Airmid</strain>
    </source>
</reference>
<comment type="subcellular location">
    <subcellularLocation>
        <location evidence="1">Membrane</location>
        <topology evidence="1">Multi-pass membrane protein</topology>
    </subcellularLocation>
</comment>
<proteinExistence type="inferred from homology"/>
<feature type="transmembrane region" description="Helical" evidence="9">
    <location>
        <begin position="1064"/>
        <end position="1084"/>
    </location>
</feature>
<dbReference type="GO" id="GO:0005524">
    <property type="term" value="F:ATP binding"/>
    <property type="evidence" value="ECO:0007669"/>
    <property type="project" value="UniProtKB-KW"/>
</dbReference>
<keyword evidence="8 9" id="KW-0472">Membrane</keyword>
<keyword evidence="7 9" id="KW-1133">Transmembrane helix</keyword>
<evidence type="ECO:0000256" key="3">
    <source>
        <dbReference type="ARBA" id="ARBA00022448"/>
    </source>
</evidence>
<dbReference type="Gene3D" id="3.40.50.300">
    <property type="entry name" value="P-loop containing nucleotide triphosphate hydrolases"/>
    <property type="match status" value="2"/>
</dbReference>
<comment type="similarity">
    <text evidence="2">Belongs to the ABC transporter superfamily. ABCG family. Eye pigment precursor importer (TC 3.A.1.204) subfamily.</text>
</comment>
<organism evidence="11 12">
    <name type="scientific">Dermatophagoides pteronyssinus</name>
    <name type="common">European house dust mite</name>
    <dbReference type="NCBI Taxonomy" id="6956"/>
    <lineage>
        <taxon>Eukaryota</taxon>
        <taxon>Metazoa</taxon>
        <taxon>Ecdysozoa</taxon>
        <taxon>Arthropoda</taxon>
        <taxon>Chelicerata</taxon>
        <taxon>Arachnida</taxon>
        <taxon>Acari</taxon>
        <taxon>Acariformes</taxon>
        <taxon>Sarcoptiformes</taxon>
        <taxon>Astigmata</taxon>
        <taxon>Psoroptidia</taxon>
        <taxon>Analgoidea</taxon>
        <taxon>Pyroglyphidae</taxon>
        <taxon>Dermatophagoidinae</taxon>
        <taxon>Dermatophagoides</taxon>
    </lineage>
</organism>
<feature type="domain" description="ABC transporter" evidence="10">
    <location>
        <begin position="691"/>
        <end position="927"/>
    </location>
</feature>
<dbReference type="OrthoDB" id="6489438at2759"/>
<dbReference type="OMA" id="ACGYFVQ"/>
<dbReference type="AlphaFoldDB" id="A0A6P6Y7W5"/>
<dbReference type="InterPro" id="IPR003593">
    <property type="entry name" value="AAA+_ATPase"/>
</dbReference>
<evidence type="ECO:0000259" key="10">
    <source>
        <dbReference type="PROSITE" id="PS50893"/>
    </source>
</evidence>
<dbReference type="SMART" id="SM00382">
    <property type="entry name" value="AAA"/>
    <property type="match status" value="2"/>
</dbReference>
<dbReference type="GO" id="GO:0016020">
    <property type="term" value="C:membrane"/>
    <property type="evidence" value="ECO:0007669"/>
    <property type="project" value="UniProtKB-SubCell"/>
</dbReference>
<evidence type="ECO:0000256" key="4">
    <source>
        <dbReference type="ARBA" id="ARBA00022692"/>
    </source>
</evidence>
<evidence type="ECO:0000256" key="1">
    <source>
        <dbReference type="ARBA" id="ARBA00004141"/>
    </source>
</evidence>
<keyword evidence="5" id="KW-0547">Nucleotide-binding</keyword>
<dbReference type="InParanoid" id="A0A6P6Y7W5"/>
<dbReference type="InterPro" id="IPR027417">
    <property type="entry name" value="P-loop_NTPase"/>
</dbReference>
<evidence type="ECO:0000256" key="5">
    <source>
        <dbReference type="ARBA" id="ARBA00022741"/>
    </source>
</evidence>
<dbReference type="RefSeq" id="XP_027201523.1">
    <property type="nucleotide sequence ID" value="XM_027345722.1"/>
</dbReference>
<dbReference type="InterPro" id="IPR050352">
    <property type="entry name" value="ABCG_transporters"/>
</dbReference>
<gene>
    <name evidence="12" type="primary">LOC113795534</name>
</gene>
<keyword evidence="6" id="KW-0067">ATP-binding</keyword>
<feature type="domain" description="ABC transporter" evidence="10">
    <location>
        <begin position="19"/>
        <end position="258"/>
    </location>
</feature>
<dbReference type="KEGG" id="dpte:113795534"/>
<feature type="transmembrane region" description="Helical" evidence="9">
    <location>
        <begin position="446"/>
        <end position="471"/>
    </location>
</feature>
<feature type="transmembrane region" description="Helical" evidence="9">
    <location>
        <begin position="599"/>
        <end position="618"/>
    </location>
</feature>
<dbReference type="GO" id="GO:0016887">
    <property type="term" value="F:ATP hydrolysis activity"/>
    <property type="evidence" value="ECO:0007669"/>
    <property type="project" value="InterPro"/>
</dbReference>
<feature type="transmembrane region" description="Helical" evidence="9">
    <location>
        <begin position="342"/>
        <end position="360"/>
    </location>
</feature>
<feature type="transmembrane region" description="Helical" evidence="9">
    <location>
        <begin position="1138"/>
        <end position="1162"/>
    </location>
</feature>
<feature type="transmembrane region" description="Helical" evidence="9">
    <location>
        <begin position="402"/>
        <end position="426"/>
    </location>
</feature>
<evidence type="ECO:0000256" key="7">
    <source>
        <dbReference type="ARBA" id="ARBA00022989"/>
    </source>
</evidence>
<evidence type="ECO:0000256" key="8">
    <source>
        <dbReference type="ARBA" id="ARBA00023136"/>
    </source>
</evidence>
<sequence>MNENEKLKKLSIAWRNLRYEANSLLFRRDRKIILRRLNGHLNYQSLNGFLGPSGSGKTTLLNCLNGTLRGTGLSTDSEIYFDRSGNQQTPIIRSIEQHVQETIIGKMTIRQVLQYAFRFKNNRKDFSKMDHHIGQILKEIQLDETILDNQFEKCSGGEQKRVAIAQELMSLQQPNFLFMDEPTTGLDSNSALLVMQCLRRLADHNDHLTILVSIHAPSSDILNLFDQLYILAKGGVCIYFDSPKNLKMKLQQNCREEFRQDRPPIENYLKIACEGIDNTAVQRLANINLEEQQEKLSRVNLKEELDLINSIPNNRKTFNIGDLFLNLHRMTNLIFIIERNKLLKHFLAFLSFSIILSMFFKQSIVRPNTCYRFDDYDDDESNNNSTCFEQLQDKQLVDQYRMYLYVGNGIIAFVIACITVLEFMPLMKIFRNEHRNHWYSLGAFNFSFMTIKIIELALISAYTTGMMYFFIDHTYVDDYQINFNRLAHYFLFLLIYYIYLQSYGLLFGSILSIQEFVIILNIVAVETIHLFNGAMFNVEKIQRPMLTIISDILMSKISQNGLMYSLNVLDRCDMETELSYALVDYGIDQNKVYTDLIKIIAATMAIRIATFGVMYIRFSNPYIKINSRRSLGKNELVPIDYNDSSMEMMKIDSNEITRHKENQELEFENFARGKIMVAWRSVTLFASNSIYEIRSVNDINDQCKLILRNLNGQFRFGTLNALMGPSGAGKTSLMKVLNGQMKTRLCEESQFYLTKYCPTRVCYLTQEVSWHLIPGLTTLQSLIYASRLKNAQEELKINHESIARNILNELGIADAADTYVQKCSGGERKRLALGLELTSLRMPNLICIDEPTSGLDSNSAETLVACLARLARTHNLTIITSIHQPNMEMLMMFDQLYVMALGGVCVYSGKPSDIQQNLPSDSNPEDLSPIERLIKYSCHNYNDLQVQDLSRLANNKILSEHEDVLDKTVFVIDGIPTIRNRFTLQSCWVMILRYVMFVRGYQWIPFIMFSYICVFLALLFLFIFDSKMVNTDGCFNPQEDLNITCNKTKEDDEKVFDLEMSFRYMVTCTNILMSLFLVQTSFLFSRDIKYFWNEYRNGWYSTGAFYLPRILLEWIHIALTMLIFIYMIDIYETIRPGIYIWLFIIFLLGIICTQGMGNLLAITTNGELNLLVVSMLCVAMLCILLGNSATPVKQLHYSFEFLSLFSPSRFINECFIMLQYGFDRCRPKEIQVILYQLRIEHDEHFYFCIIMLI</sequence>
<name>A0A6P6Y7W5_DERPT</name>
<evidence type="ECO:0000256" key="9">
    <source>
        <dbReference type="SAM" id="Phobius"/>
    </source>
</evidence>
<dbReference type="InterPro" id="IPR017871">
    <property type="entry name" value="ABC_transporter-like_CS"/>
</dbReference>
<dbReference type="SUPFAM" id="SSF52540">
    <property type="entry name" value="P-loop containing nucleoside triphosphate hydrolases"/>
    <property type="match status" value="2"/>
</dbReference>
<dbReference type="Pfam" id="PF01061">
    <property type="entry name" value="ABC2_membrane"/>
    <property type="match status" value="1"/>
</dbReference>
<keyword evidence="4 9" id="KW-0812">Transmembrane</keyword>
<dbReference type="Proteomes" id="UP000515146">
    <property type="component" value="Unplaced"/>
</dbReference>
<evidence type="ECO:0000313" key="11">
    <source>
        <dbReference type="Proteomes" id="UP000515146"/>
    </source>
</evidence>
<keyword evidence="11" id="KW-1185">Reference proteome</keyword>
<dbReference type="PANTHER" id="PTHR48041">
    <property type="entry name" value="ABC TRANSPORTER G FAMILY MEMBER 28"/>
    <property type="match status" value="1"/>
</dbReference>
<dbReference type="InterPro" id="IPR003439">
    <property type="entry name" value="ABC_transporter-like_ATP-bd"/>
</dbReference>
<dbReference type="Pfam" id="PF00005">
    <property type="entry name" value="ABC_tran"/>
    <property type="match status" value="2"/>
</dbReference>
<feature type="transmembrane region" description="Helical" evidence="9">
    <location>
        <begin position="1104"/>
        <end position="1126"/>
    </location>
</feature>
<accession>A0A6P6Y7W5</accession>
<dbReference type="PROSITE" id="PS00211">
    <property type="entry name" value="ABC_TRANSPORTER_1"/>
    <property type="match status" value="2"/>
</dbReference>
<evidence type="ECO:0000256" key="2">
    <source>
        <dbReference type="ARBA" id="ARBA00005814"/>
    </source>
</evidence>
<dbReference type="InterPro" id="IPR013525">
    <property type="entry name" value="ABC2_TM"/>
</dbReference>
<protein>
    <submittedName>
        <fullName evidence="12">ABC transporter G family member 3-like</fullName>
    </submittedName>
</protein>
<keyword evidence="3" id="KW-0813">Transport</keyword>
<evidence type="ECO:0000256" key="6">
    <source>
        <dbReference type="ARBA" id="ARBA00022840"/>
    </source>
</evidence>
<dbReference type="PANTHER" id="PTHR48041:SF139">
    <property type="entry name" value="PROTEIN SCARLET"/>
    <property type="match status" value="1"/>
</dbReference>
<dbReference type="GO" id="GO:0140359">
    <property type="term" value="F:ABC-type transporter activity"/>
    <property type="evidence" value="ECO:0007669"/>
    <property type="project" value="InterPro"/>
</dbReference>
<feature type="transmembrane region" description="Helical" evidence="9">
    <location>
        <begin position="1003"/>
        <end position="1024"/>
    </location>
</feature>
<evidence type="ECO:0000313" key="12">
    <source>
        <dbReference type="RefSeq" id="XP_027201523.1"/>
    </source>
</evidence>
<feature type="transmembrane region" description="Helical" evidence="9">
    <location>
        <begin position="1168"/>
        <end position="1186"/>
    </location>
</feature>
<dbReference type="PROSITE" id="PS50893">
    <property type="entry name" value="ABC_TRANSPORTER_2"/>
    <property type="match status" value="2"/>
</dbReference>